<organism evidence="1 2">
    <name type="scientific">Halalkalibacter suaedae</name>
    <dbReference type="NCBI Taxonomy" id="2822140"/>
    <lineage>
        <taxon>Bacteria</taxon>
        <taxon>Bacillati</taxon>
        <taxon>Bacillota</taxon>
        <taxon>Bacilli</taxon>
        <taxon>Bacillales</taxon>
        <taxon>Bacillaceae</taxon>
        <taxon>Halalkalibacter</taxon>
    </lineage>
</organism>
<dbReference type="EMBL" id="JAGKSQ010000014">
    <property type="protein sequence ID" value="MBP3953510.1"/>
    <property type="molecule type" value="Genomic_DNA"/>
</dbReference>
<comment type="caution">
    <text evidence="1">The sequence shown here is derived from an EMBL/GenBank/DDBJ whole genome shotgun (WGS) entry which is preliminary data.</text>
</comment>
<proteinExistence type="predicted"/>
<name>A0A940WW46_9BACI</name>
<gene>
    <name evidence="1" type="ORF">J7W16_20605</name>
</gene>
<sequence length="66" mass="7618">MPKTKLMKVRLGDNCMICNKRKPEGLQVVNTFICLSCESELVHSDEKDAVYHTYVKQVRTLSNNFI</sequence>
<dbReference type="Pfam" id="PF10764">
    <property type="entry name" value="Gin"/>
    <property type="match status" value="1"/>
</dbReference>
<dbReference type="InterPro" id="IPR019700">
    <property type="entry name" value="Sigma-G_inhibitor_Gin"/>
</dbReference>
<keyword evidence="2" id="KW-1185">Reference proteome</keyword>
<evidence type="ECO:0000313" key="2">
    <source>
        <dbReference type="Proteomes" id="UP000678228"/>
    </source>
</evidence>
<reference evidence="1" key="1">
    <citation type="submission" date="2021-03" db="EMBL/GenBank/DDBJ databases">
        <title>Bacillus suaedae sp. nov., isolated from Suaeda aralocaspica.</title>
        <authorList>
            <person name="Lei R.F.R."/>
        </authorList>
    </citation>
    <scope>NUCLEOTIDE SEQUENCE</scope>
    <source>
        <strain evidence="1">YZJH907-2</strain>
    </source>
</reference>
<accession>A0A940WW46</accession>
<protein>
    <submittedName>
        <fullName evidence="1">Sigma factor G inhibitor Gin</fullName>
    </submittedName>
</protein>
<evidence type="ECO:0000313" key="1">
    <source>
        <dbReference type="EMBL" id="MBP3953510.1"/>
    </source>
</evidence>
<dbReference type="AlphaFoldDB" id="A0A940WW46"/>
<dbReference type="Proteomes" id="UP000678228">
    <property type="component" value="Unassembled WGS sequence"/>
</dbReference>